<keyword evidence="1" id="KW-0472">Membrane</keyword>
<dbReference type="RefSeq" id="WP_189828681.1">
    <property type="nucleotide sequence ID" value="NZ_BMVC01000037.1"/>
</dbReference>
<comment type="caution">
    <text evidence="2">The sequence shown here is derived from an EMBL/GenBank/DDBJ whole genome shotgun (WGS) entry which is preliminary data.</text>
</comment>
<organism evidence="2 3">
    <name type="scientific">Streptomyces finlayi</name>
    <dbReference type="NCBI Taxonomy" id="67296"/>
    <lineage>
        <taxon>Bacteria</taxon>
        <taxon>Bacillati</taxon>
        <taxon>Actinomycetota</taxon>
        <taxon>Actinomycetes</taxon>
        <taxon>Kitasatosporales</taxon>
        <taxon>Streptomycetaceae</taxon>
        <taxon>Streptomyces</taxon>
    </lineage>
</organism>
<accession>A0A919CG13</accession>
<sequence length="81" mass="8375">MPVPDTQPEPPATPGPGPTSNGVALALWVIGLVVALILVFGAAYLTWRHPSVATPITVGIAVLTVIIAAVGFIVTTAHRRR</sequence>
<proteinExistence type="predicted"/>
<dbReference type="AlphaFoldDB" id="A0A919CG13"/>
<reference evidence="2" key="2">
    <citation type="submission" date="2020-09" db="EMBL/GenBank/DDBJ databases">
        <authorList>
            <person name="Sun Q."/>
            <person name="Ohkuma M."/>
        </authorList>
    </citation>
    <scope>NUCLEOTIDE SEQUENCE</scope>
    <source>
        <strain evidence="2">JCM 4637</strain>
    </source>
</reference>
<evidence type="ECO:0000313" key="2">
    <source>
        <dbReference type="EMBL" id="GHD19897.1"/>
    </source>
</evidence>
<evidence type="ECO:0000256" key="1">
    <source>
        <dbReference type="SAM" id="Phobius"/>
    </source>
</evidence>
<dbReference type="Proteomes" id="UP000638353">
    <property type="component" value="Unassembled WGS sequence"/>
</dbReference>
<keyword evidence="1" id="KW-0812">Transmembrane</keyword>
<gene>
    <name evidence="2" type="ORF">GCM10010334_83890</name>
</gene>
<name>A0A919CG13_9ACTN</name>
<protein>
    <submittedName>
        <fullName evidence="2">Uncharacterized protein</fullName>
    </submittedName>
</protein>
<reference evidence="2" key="1">
    <citation type="journal article" date="2014" name="Int. J. Syst. Evol. Microbiol.">
        <title>Complete genome sequence of Corynebacterium casei LMG S-19264T (=DSM 44701T), isolated from a smear-ripened cheese.</title>
        <authorList>
            <consortium name="US DOE Joint Genome Institute (JGI-PGF)"/>
            <person name="Walter F."/>
            <person name="Albersmeier A."/>
            <person name="Kalinowski J."/>
            <person name="Ruckert C."/>
        </authorList>
    </citation>
    <scope>NUCLEOTIDE SEQUENCE</scope>
    <source>
        <strain evidence="2">JCM 4637</strain>
    </source>
</reference>
<dbReference type="EMBL" id="BMVC01000037">
    <property type="protein sequence ID" value="GHD19897.1"/>
    <property type="molecule type" value="Genomic_DNA"/>
</dbReference>
<keyword evidence="1" id="KW-1133">Transmembrane helix</keyword>
<feature type="transmembrane region" description="Helical" evidence="1">
    <location>
        <begin position="25"/>
        <end position="47"/>
    </location>
</feature>
<feature type="transmembrane region" description="Helical" evidence="1">
    <location>
        <begin position="53"/>
        <end position="74"/>
    </location>
</feature>
<evidence type="ECO:0000313" key="3">
    <source>
        <dbReference type="Proteomes" id="UP000638353"/>
    </source>
</evidence>